<protein>
    <submittedName>
        <fullName evidence="1">Uncharacterized protein</fullName>
    </submittedName>
</protein>
<sequence length="89" mass="10501">MKVSIVKCDKCGAESFSVENLDNLFRFKCEKCGNYFFLTQRKQRKQPRYGLIYAKYVIWGSAKPSKKWSIKDNRLVSETGEQIYFTQEV</sequence>
<organism evidence="1">
    <name type="scientific">marine sediment metagenome</name>
    <dbReference type="NCBI Taxonomy" id="412755"/>
    <lineage>
        <taxon>unclassified sequences</taxon>
        <taxon>metagenomes</taxon>
        <taxon>ecological metagenomes</taxon>
    </lineage>
</organism>
<evidence type="ECO:0000313" key="1">
    <source>
        <dbReference type="EMBL" id="GAI97191.1"/>
    </source>
</evidence>
<gene>
    <name evidence="1" type="ORF">S12H4_40945</name>
</gene>
<name>X1U0Q8_9ZZZZ</name>
<dbReference type="Gene3D" id="2.20.28.30">
    <property type="entry name" value="RNA polymerase ii, chain L"/>
    <property type="match status" value="1"/>
</dbReference>
<dbReference type="EMBL" id="BARW01024900">
    <property type="protein sequence ID" value="GAI97191.1"/>
    <property type="molecule type" value="Genomic_DNA"/>
</dbReference>
<dbReference type="AlphaFoldDB" id="X1U0Q8"/>
<accession>X1U0Q8</accession>
<proteinExistence type="predicted"/>
<comment type="caution">
    <text evidence="1">The sequence shown here is derived from an EMBL/GenBank/DDBJ whole genome shotgun (WGS) entry which is preliminary data.</text>
</comment>
<reference evidence="1" key="1">
    <citation type="journal article" date="2014" name="Front. Microbiol.">
        <title>High frequency of phylogenetically diverse reductive dehalogenase-homologous genes in deep subseafloor sedimentary metagenomes.</title>
        <authorList>
            <person name="Kawai M."/>
            <person name="Futagami T."/>
            <person name="Toyoda A."/>
            <person name="Takaki Y."/>
            <person name="Nishi S."/>
            <person name="Hori S."/>
            <person name="Arai W."/>
            <person name="Tsubouchi T."/>
            <person name="Morono Y."/>
            <person name="Uchiyama I."/>
            <person name="Ito T."/>
            <person name="Fujiyama A."/>
            <person name="Inagaki F."/>
            <person name="Takami H."/>
        </authorList>
    </citation>
    <scope>NUCLEOTIDE SEQUENCE</scope>
    <source>
        <strain evidence="1">Expedition CK06-06</strain>
    </source>
</reference>